<comment type="caution">
    <text evidence="1">The sequence shown here is derived from an EMBL/GenBank/DDBJ whole genome shotgun (WGS) entry which is preliminary data.</text>
</comment>
<evidence type="ECO:0000313" key="1">
    <source>
        <dbReference type="EMBL" id="KAK1865881.1"/>
    </source>
</evidence>
<evidence type="ECO:0000313" key="2">
    <source>
        <dbReference type="Proteomes" id="UP000798662"/>
    </source>
</evidence>
<dbReference type="EMBL" id="CM020619">
    <property type="protein sequence ID" value="KAK1865881.1"/>
    <property type="molecule type" value="Genomic_DNA"/>
</dbReference>
<keyword evidence="2" id="KW-1185">Reference proteome</keyword>
<dbReference type="Proteomes" id="UP000798662">
    <property type="component" value="Chromosome 2"/>
</dbReference>
<protein>
    <submittedName>
        <fullName evidence="1">Uncharacterized protein</fullName>
    </submittedName>
</protein>
<gene>
    <name evidence="1" type="ORF">I4F81_008404</name>
</gene>
<sequence>MASASPPAPVLAPVEERLAAAIAHSARMEREVTDLEQEKVRLHGRTDAAALTGGDHAAALMECQSRLDTARQRQVLAETTVAAYAQEQAKAVAQRHEMQTRPAAVQSAPVSHTLYRALRSQFKANIPSPSRSDKSLLVAPFAHFMAETPLTVKTDLSPVEYAAFSERPDTYSAGREAAYIREALQYLPVGTRVVGKGGSSGKMSAKRLFPAGSRQSIPFVRLPRSCFPELAVRSDRGYPGFSGELKSLPPVSWNEALTYVTMSMLDSLFPASESHDVYHFRPPTGYALLAMAGSGFFSAVEWVARLFIGPITPPFSLGSEQHKAAVNKLDIVKVERWVELNVKQSVGSSSYPADAGEDPPEVIWSSSPAELQVQSEVGAVQLLGNRFFKIITHKAFSHLSDCDAAYQFRHLHRMYTMYAELFEGVSADGAKDRPRALVSARLLYGAFSVLVDMPFVDGRLATEEELDQEGPVLQQLAAAIAWLAYRGLLYCDLRVPNVVVTDTQDGVVAQLVDYDDMVIVAPGTVRSTDALVKAVGENAARHGLRDCSANIGGRSALHRLLDQALQVTEEEAG</sequence>
<proteinExistence type="predicted"/>
<name>A0ACC3C820_PYRYE</name>
<accession>A0ACC3C820</accession>
<organism evidence="1 2">
    <name type="scientific">Pyropia yezoensis</name>
    <name type="common">Susabi-nori</name>
    <name type="synonym">Porphyra yezoensis</name>
    <dbReference type="NCBI Taxonomy" id="2788"/>
    <lineage>
        <taxon>Eukaryota</taxon>
        <taxon>Rhodophyta</taxon>
        <taxon>Bangiophyceae</taxon>
        <taxon>Bangiales</taxon>
        <taxon>Bangiaceae</taxon>
        <taxon>Pyropia</taxon>
    </lineage>
</organism>
<reference evidence="1" key="1">
    <citation type="submission" date="2019-11" db="EMBL/GenBank/DDBJ databases">
        <title>Nori genome reveals adaptations in red seaweeds to the harsh intertidal environment.</title>
        <authorList>
            <person name="Wang D."/>
            <person name="Mao Y."/>
        </authorList>
    </citation>
    <scope>NUCLEOTIDE SEQUENCE</scope>
    <source>
        <tissue evidence="1">Gametophyte</tissue>
    </source>
</reference>